<dbReference type="AlphaFoldDB" id="A0A855EQ94"/>
<feature type="domain" description="Bacterial Ig-like" evidence="3">
    <location>
        <begin position="723"/>
        <end position="805"/>
    </location>
</feature>
<feature type="domain" description="Bacterial Ig-like" evidence="3">
    <location>
        <begin position="253"/>
        <end position="345"/>
    </location>
</feature>
<evidence type="ECO:0000259" key="2">
    <source>
        <dbReference type="Pfam" id="PF17936"/>
    </source>
</evidence>
<evidence type="ECO:0000313" key="5">
    <source>
        <dbReference type="EMBL" id="PHH05507.1"/>
    </source>
</evidence>
<protein>
    <submittedName>
        <fullName evidence="5">Type I secretion C-terminal target domain-containing protein</fullName>
    </submittedName>
</protein>
<accession>A0A855EQ94</accession>
<dbReference type="Pfam" id="PF22783">
    <property type="entry name" value="BapA_N"/>
    <property type="match status" value="1"/>
</dbReference>
<evidence type="ECO:0000313" key="6">
    <source>
        <dbReference type="Proteomes" id="UP000222768"/>
    </source>
</evidence>
<dbReference type="Pfam" id="PF19077">
    <property type="entry name" value="Big_13"/>
    <property type="match status" value="3"/>
</dbReference>
<organism evidence="5 6">
    <name type="scientific">Leclercia adecarboxylata</name>
    <dbReference type="NCBI Taxonomy" id="83655"/>
    <lineage>
        <taxon>Bacteria</taxon>
        <taxon>Pseudomonadati</taxon>
        <taxon>Pseudomonadota</taxon>
        <taxon>Gammaproteobacteria</taxon>
        <taxon>Enterobacterales</taxon>
        <taxon>Enterobacteriaceae</taxon>
        <taxon>Leclercia</taxon>
    </lineage>
</organism>
<feature type="domain" description="Bacterial Ig" evidence="2">
    <location>
        <begin position="451"/>
        <end position="532"/>
    </location>
</feature>
<feature type="domain" description="Bacterial Ig-like" evidence="3">
    <location>
        <begin position="364"/>
        <end position="447"/>
    </location>
</feature>
<dbReference type="NCBIfam" id="NF033677">
    <property type="entry name" value="biofilm_BapA_N"/>
    <property type="match status" value="1"/>
</dbReference>
<gene>
    <name evidence="5" type="ORF">CRX53_16830</name>
</gene>
<dbReference type="Pfam" id="PF17936">
    <property type="entry name" value="Big_6"/>
    <property type="match status" value="4"/>
</dbReference>
<proteinExistence type="predicted"/>
<name>A0A855EQ94_9ENTR</name>
<feature type="domain" description="Bacterial Ig" evidence="2">
    <location>
        <begin position="621"/>
        <end position="701"/>
    </location>
</feature>
<dbReference type="Proteomes" id="UP000222768">
    <property type="component" value="Unassembled WGS sequence"/>
</dbReference>
<evidence type="ECO:0000259" key="3">
    <source>
        <dbReference type="Pfam" id="PF19077"/>
    </source>
</evidence>
<dbReference type="EMBL" id="PDLK01000002">
    <property type="protein sequence ID" value="PHH05507.1"/>
    <property type="molecule type" value="Genomic_DNA"/>
</dbReference>
<sequence length="934" mass="95024">MSKFTVISRLTHQQTVAEGNQIILGEDSVVKLQAGRGDIASYSRSNSDLLVRMTNGETVTLKNYFVNNHQLVLDENGALWWINDPLAVERYQSIPSTDALIAGNINNSYGDTPIWPWVLGGVAAAGGIALAAGGGGGGGGGGSDDRIDPGPVPQDTTPPTAPSNLHFANGNTQLLGSAEANSTVTVTDTSGNVVGKAKTNGNGEFSVELGTPYTNGETLTVIATDGSGNVSPSTSITAADTTPPETPMIILADDAVGSLTGSLNSDQTTDDPRPVFSGSGEAGTTLTIYDNGKSIGSTVVNSDGSWTFTPANNLADGFHQFTAASTDAAGNVSPESAVFNLTIDTVAPNAPVLEVTDDEGTLQGLLTNGGFTDDNQPELGGSGDPGSIIAIYDNGLLVAEVEVAANGAWSYTPPVAMEDGLHSITLTETDEAGNLSPVSAPFEFTIDRTPPPAPTGLAINAAGTILTGTAEANATVTITDDVGTALGTAIADANGAFSVTLTPPQLNGETLSAIATDRAGNEGPAADLVVPDITAPAAPTALVVAATGDSISGEAEVGARISVRDAGGTELGSGEVGLDGKFTVPVSPSQLNGEVLTVYAFDTAQNQSPPGQATAADSTPPQPPADLDISTDGLTLTGTAEAGSTVVIMEGTTKLGEVVAGESGSFTFALTPARLNGEILSLTATDEANNTSQPSTVEADDTTPPATPIITDVVDDVPTLLGTIASGTITDDRTPQIAGTGELGTKVFIYSENIQIGMTEVDTTGHWSFQVPASLTDGAHSLTADAVDRRGNHSVMSEIWAINVDPAAPNPPTATVATTAFAQADEPVVSTLSASTTGETLIYNVLNDTGDDHVSHFSLAAGDKIDISELLIGWNGDRATLGGYIQVSNSDGNTVISLDRDGAGSSYTPATLVTLDEVQTTYEELVNQNHIITG</sequence>
<evidence type="ECO:0000259" key="4">
    <source>
        <dbReference type="Pfam" id="PF22783"/>
    </source>
</evidence>
<dbReference type="RefSeq" id="WP_040287803.1">
    <property type="nucleotide sequence ID" value="NZ_CP083630.1"/>
</dbReference>
<dbReference type="NCBIfam" id="NF033510">
    <property type="entry name" value="Ca_tandemer"/>
    <property type="match status" value="7"/>
</dbReference>
<feature type="region of interest" description="Disordered" evidence="1">
    <location>
        <begin position="605"/>
        <end position="632"/>
    </location>
</feature>
<feature type="domain" description="Biofilm-associated protein BapA-like prefix-like" evidence="4">
    <location>
        <begin position="1"/>
        <end position="117"/>
    </location>
</feature>
<reference evidence="6" key="1">
    <citation type="submission" date="2017-09" db="EMBL/GenBank/DDBJ databases">
        <title>FDA dAtabase for Regulatory Grade micrObial Sequences (FDA-ARGOS): Supporting development and validation of Infectious Disease Dx tests.</title>
        <authorList>
            <person name="Minogue T."/>
            <person name="Wolcott M."/>
            <person name="Wasieloski L."/>
            <person name="Aguilar W."/>
            <person name="Moore D."/>
            <person name="Tallon L."/>
            <person name="Sadzewicz L."/>
            <person name="Ott S."/>
            <person name="Zhao X."/>
            <person name="Nagaraj S."/>
            <person name="Vavikolanu K."/>
            <person name="Aluvathingal J."/>
            <person name="Nadendla S."/>
            <person name="Sichtig H."/>
        </authorList>
    </citation>
    <scope>NUCLEOTIDE SEQUENCE [LARGE SCALE GENOMIC DNA]</scope>
    <source>
        <strain evidence="6">FDAARGOS_404</strain>
    </source>
</reference>
<dbReference type="InterPro" id="IPR044016">
    <property type="entry name" value="Big_13"/>
</dbReference>
<feature type="compositionally biased region" description="Polar residues" evidence="1">
    <location>
        <begin position="226"/>
        <end position="240"/>
    </location>
</feature>
<dbReference type="InterPro" id="IPR019960">
    <property type="entry name" value="T1SS_VCA0849"/>
</dbReference>
<comment type="caution">
    <text evidence="5">The sequence shown here is derived from an EMBL/GenBank/DDBJ whole genome shotgun (WGS) entry which is preliminary data.</text>
</comment>
<feature type="region of interest" description="Disordered" evidence="1">
    <location>
        <begin position="134"/>
        <end position="163"/>
    </location>
</feature>
<evidence type="ECO:0000256" key="1">
    <source>
        <dbReference type="SAM" id="MobiDB-lite"/>
    </source>
</evidence>
<dbReference type="Gene3D" id="2.60.40.10">
    <property type="entry name" value="Immunoglobulins"/>
    <property type="match status" value="7"/>
</dbReference>
<dbReference type="InterPro" id="IPR048051">
    <property type="entry name" value="BapA-like_prefix-like"/>
</dbReference>
<feature type="region of interest" description="Disordered" evidence="1">
    <location>
        <begin position="261"/>
        <end position="282"/>
    </location>
</feature>
<feature type="region of interest" description="Disordered" evidence="1">
    <location>
        <begin position="225"/>
        <end position="245"/>
    </location>
</feature>
<dbReference type="InterPro" id="IPR013783">
    <property type="entry name" value="Ig-like_fold"/>
</dbReference>
<feature type="compositionally biased region" description="Polar residues" evidence="1">
    <location>
        <begin position="605"/>
        <end position="619"/>
    </location>
</feature>
<dbReference type="InterPro" id="IPR041498">
    <property type="entry name" value="Big_6"/>
</dbReference>
<feature type="domain" description="Bacterial Ig" evidence="2">
    <location>
        <begin position="535"/>
        <end position="617"/>
    </location>
</feature>
<dbReference type="NCBIfam" id="TIGR03661">
    <property type="entry name" value="T1SS_VCA0849"/>
    <property type="match status" value="1"/>
</dbReference>
<feature type="domain" description="Bacterial Ig" evidence="2">
    <location>
        <begin position="159"/>
        <end position="240"/>
    </location>
</feature>